<comment type="caution">
    <text evidence="2">The sequence shown here is derived from an EMBL/GenBank/DDBJ whole genome shotgun (WGS) entry which is preliminary data.</text>
</comment>
<sequence>MFPPAGAIATRYILAGLLGAPATRCRDQPPSGHSLPRRTRIRMRPIGRSLARPPTVTRPRNRNESTTHDDVEGLVSTGSGHTPPRERAPHATDGPGTQRRMIHCPRRWHGLAGWSHQAHRVRATCFITSSRWRASSLGPRARVDPGVEKCACLGYHVGYGRGRRSTVGRIAPRPVMRNLLSTRWGPGPARSPGRHGDRIRRRRRCSPPSGWRFRCPPNAADR</sequence>
<feature type="compositionally biased region" description="Low complexity" evidence="1">
    <location>
        <begin position="46"/>
        <end position="58"/>
    </location>
</feature>
<proteinExistence type="predicted"/>
<dbReference type="Proteomes" id="UP000316331">
    <property type="component" value="Unassembled WGS sequence"/>
</dbReference>
<keyword evidence="3" id="KW-1185">Reference proteome</keyword>
<feature type="region of interest" description="Disordered" evidence="1">
    <location>
        <begin position="181"/>
        <end position="222"/>
    </location>
</feature>
<evidence type="ECO:0000313" key="3">
    <source>
        <dbReference type="Proteomes" id="UP000316331"/>
    </source>
</evidence>
<dbReference type="EMBL" id="VFPG01000002">
    <property type="protein sequence ID" value="TQM26460.1"/>
    <property type="molecule type" value="Genomic_DNA"/>
</dbReference>
<organism evidence="2 3">
    <name type="scientific">Nocardia bhagyanarayanae</name>
    <dbReference type="NCBI Taxonomy" id="1215925"/>
    <lineage>
        <taxon>Bacteria</taxon>
        <taxon>Bacillati</taxon>
        <taxon>Actinomycetota</taxon>
        <taxon>Actinomycetes</taxon>
        <taxon>Mycobacteriales</taxon>
        <taxon>Nocardiaceae</taxon>
        <taxon>Nocardia</taxon>
    </lineage>
</organism>
<gene>
    <name evidence="2" type="ORF">FB390_6657</name>
</gene>
<feature type="compositionally biased region" description="Basic and acidic residues" evidence="1">
    <location>
        <begin position="61"/>
        <end position="71"/>
    </location>
</feature>
<accession>A0A543EXZ4</accession>
<protein>
    <submittedName>
        <fullName evidence="2">Uncharacterized protein</fullName>
    </submittedName>
</protein>
<evidence type="ECO:0000256" key="1">
    <source>
        <dbReference type="SAM" id="MobiDB-lite"/>
    </source>
</evidence>
<feature type="region of interest" description="Disordered" evidence="1">
    <location>
        <begin position="45"/>
        <end position="98"/>
    </location>
</feature>
<name>A0A543EXZ4_9NOCA</name>
<dbReference type="AlphaFoldDB" id="A0A543EXZ4"/>
<reference evidence="2 3" key="1">
    <citation type="submission" date="2019-06" db="EMBL/GenBank/DDBJ databases">
        <title>Sequencing the genomes of 1000 actinobacteria strains.</title>
        <authorList>
            <person name="Klenk H.-P."/>
        </authorList>
    </citation>
    <scope>NUCLEOTIDE SEQUENCE [LARGE SCALE GENOMIC DNA]</scope>
    <source>
        <strain evidence="2 3">DSM 103495</strain>
    </source>
</reference>
<evidence type="ECO:0000313" key="2">
    <source>
        <dbReference type="EMBL" id="TQM26460.1"/>
    </source>
</evidence>